<feature type="signal peptide" evidence="7">
    <location>
        <begin position="1"/>
        <end position="32"/>
    </location>
</feature>
<sequence>MTSKANKGTQLTTSLLRSLTIGLISAALVACATSPTGRKQLVLLPDSQLNEMGVASFTEMKADTPKSESSQATQKVQCVADHIISVLPDEYRKQAWEVVLFNDEQVNAFALPGYKIGVYTGLLEVADNQSQLAAVIGHEVGHVLARHGNERVSTQLATNQALSVGYQLAGADSATKSLIFQGLGLGAQFGIILPFSRTHESEADYIGLDLMAKAGFDPSESVTLWQNMAQKSGNSTTPEFLSTHPSPQTRIRDLQQAMPAPQKIYASLKANNKTAHCY</sequence>
<feature type="domain" description="Peptidase M48" evidence="8">
    <location>
        <begin position="72"/>
        <end position="256"/>
    </location>
</feature>
<dbReference type="GO" id="GO:0051603">
    <property type="term" value="P:proteolysis involved in protein catabolic process"/>
    <property type="evidence" value="ECO:0007669"/>
    <property type="project" value="TreeGrafter"/>
</dbReference>
<dbReference type="Gene3D" id="3.30.2010.10">
    <property type="entry name" value="Metalloproteases ('zincins'), catalytic domain"/>
    <property type="match status" value="1"/>
</dbReference>
<reference evidence="10 11" key="2">
    <citation type="submission" date="2016-06" db="EMBL/GenBank/DDBJ databases">
        <authorList>
            <person name="Rodrigo-Torres L."/>
            <person name="Arahal D.R."/>
        </authorList>
    </citation>
    <scope>NUCLEOTIDE SEQUENCE [LARGE SCALE GENOMIC DNA]</scope>
    <source>
        <strain evidence="10 11">CECT 5116</strain>
    </source>
</reference>
<keyword evidence="3 6" id="KW-0378">Hydrolase</keyword>
<dbReference type="InterPro" id="IPR051156">
    <property type="entry name" value="Mito/Outer_Membr_Metalloprot"/>
</dbReference>
<dbReference type="PANTHER" id="PTHR22726:SF24">
    <property type="entry name" value="M48 FAMILY METALLOPEPTIDASE"/>
    <property type="match status" value="1"/>
</dbReference>
<dbReference type="EMBL" id="FLRB01000013">
    <property type="protein sequence ID" value="SBT21541.1"/>
    <property type="molecule type" value="Genomic_DNA"/>
</dbReference>
<keyword evidence="2" id="KW-0479">Metal-binding</keyword>
<dbReference type="GO" id="GO:0016020">
    <property type="term" value="C:membrane"/>
    <property type="evidence" value="ECO:0007669"/>
    <property type="project" value="TreeGrafter"/>
</dbReference>
<evidence type="ECO:0000313" key="12">
    <source>
        <dbReference type="Proteomes" id="UP000092871"/>
    </source>
</evidence>
<dbReference type="InterPro" id="IPR001915">
    <property type="entry name" value="Peptidase_M48"/>
</dbReference>
<dbReference type="PANTHER" id="PTHR22726">
    <property type="entry name" value="METALLOENDOPEPTIDASE OMA1"/>
    <property type="match status" value="1"/>
</dbReference>
<evidence type="ECO:0000313" key="10">
    <source>
        <dbReference type="EMBL" id="SBT21541.1"/>
    </source>
</evidence>
<keyword evidence="7" id="KW-0732">Signal</keyword>
<dbReference type="EMBL" id="FLRA01000023">
    <property type="protein sequence ID" value="SBT18586.1"/>
    <property type="molecule type" value="Genomic_DNA"/>
</dbReference>
<evidence type="ECO:0000256" key="1">
    <source>
        <dbReference type="ARBA" id="ARBA00022670"/>
    </source>
</evidence>
<keyword evidence="5 6" id="KW-0482">Metalloprotease</keyword>
<dbReference type="CDD" id="cd07331">
    <property type="entry name" value="M48C_Oma1_like"/>
    <property type="match status" value="1"/>
</dbReference>
<protein>
    <submittedName>
        <fullName evidence="9">TPR repeat-containing protein YfgC</fullName>
    </submittedName>
</protein>
<feature type="chain" id="PRO_5008677060" evidence="7">
    <location>
        <begin position="33"/>
        <end position="278"/>
    </location>
</feature>
<dbReference type="PROSITE" id="PS51257">
    <property type="entry name" value="PROKAR_LIPOPROTEIN"/>
    <property type="match status" value="1"/>
</dbReference>
<evidence type="ECO:0000256" key="7">
    <source>
        <dbReference type="SAM" id="SignalP"/>
    </source>
</evidence>
<reference evidence="9 12" key="1">
    <citation type="submission" date="2016-06" db="EMBL/GenBank/DDBJ databases">
        <authorList>
            <person name="Kjaerup R.B."/>
            <person name="Dalgaard T.S."/>
            <person name="Juul-Madsen H.R."/>
        </authorList>
    </citation>
    <scope>NUCLEOTIDE SEQUENCE [LARGE SCALE GENOMIC DNA]</scope>
    <source>
        <strain evidence="9 12">CECT 5115</strain>
    </source>
</reference>
<dbReference type="Proteomes" id="UP000092840">
    <property type="component" value="Unassembled WGS sequence"/>
</dbReference>
<keyword evidence="11" id="KW-1185">Reference proteome</keyword>
<comment type="cofactor">
    <cofactor evidence="6">
        <name>Zn(2+)</name>
        <dbReference type="ChEBI" id="CHEBI:29105"/>
    </cofactor>
    <text evidence="6">Binds 1 zinc ion per subunit.</text>
</comment>
<evidence type="ECO:0000256" key="3">
    <source>
        <dbReference type="ARBA" id="ARBA00022801"/>
    </source>
</evidence>
<dbReference type="RefSeq" id="WP_067037475.1">
    <property type="nucleotide sequence ID" value="NZ_FLRA01000023.1"/>
</dbReference>
<name>A0A1C3JU25_9GAMM</name>
<evidence type="ECO:0000256" key="2">
    <source>
        <dbReference type="ARBA" id="ARBA00022723"/>
    </source>
</evidence>
<keyword evidence="1 6" id="KW-0645">Protease</keyword>
<gene>
    <name evidence="9" type="primary">yfgC_1</name>
    <name evidence="9" type="ORF">MGA5115_02733</name>
    <name evidence="10" type="ORF">MGA5116_02137</name>
</gene>
<dbReference type="AlphaFoldDB" id="A0A1C3JU25"/>
<evidence type="ECO:0000256" key="4">
    <source>
        <dbReference type="ARBA" id="ARBA00022833"/>
    </source>
</evidence>
<evidence type="ECO:0000313" key="11">
    <source>
        <dbReference type="Proteomes" id="UP000092840"/>
    </source>
</evidence>
<dbReference type="GO" id="GO:0046872">
    <property type="term" value="F:metal ion binding"/>
    <property type="evidence" value="ECO:0007669"/>
    <property type="project" value="UniProtKB-KW"/>
</dbReference>
<evidence type="ECO:0000313" key="9">
    <source>
        <dbReference type="EMBL" id="SBT18586.1"/>
    </source>
</evidence>
<organism evidence="9 12">
    <name type="scientific">Marinomonas gallaica</name>
    <dbReference type="NCBI Taxonomy" id="1806667"/>
    <lineage>
        <taxon>Bacteria</taxon>
        <taxon>Pseudomonadati</taxon>
        <taxon>Pseudomonadota</taxon>
        <taxon>Gammaproteobacteria</taxon>
        <taxon>Oceanospirillales</taxon>
        <taxon>Oceanospirillaceae</taxon>
        <taxon>Marinomonas</taxon>
    </lineage>
</organism>
<comment type="similarity">
    <text evidence="6">Belongs to the peptidase M48 family.</text>
</comment>
<evidence type="ECO:0000256" key="6">
    <source>
        <dbReference type="RuleBase" id="RU003983"/>
    </source>
</evidence>
<keyword evidence="4 6" id="KW-0862">Zinc</keyword>
<dbReference type="Pfam" id="PF01435">
    <property type="entry name" value="Peptidase_M48"/>
    <property type="match status" value="1"/>
</dbReference>
<dbReference type="OrthoDB" id="9810445at2"/>
<proteinExistence type="inferred from homology"/>
<dbReference type="Proteomes" id="UP000092871">
    <property type="component" value="Unassembled WGS sequence"/>
</dbReference>
<evidence type="ECO:0000256" key="5">
    <source>
        <dbReference type="ARBA" id="ARBA00023049"/>
    </source>
</evidence>
<evidence type="ECO:0000259" key="8">
    <source>
        <dbReference type="Pfam" id="PF01435"/>
    </source>
</evidence>
<dbReference type="GO" id="GO:0004222">
    <property type="term" value="F:metalloendopeptidase activity"/>
    <property type="evidence" value="ECO:0007669"/>
    <property type="project" value="InterPro"/>
</dbReference>
<accession>A0A1C3JU25</accession>